<accession>A0A7S4CBF4</accession>
<dbReference type="AlphaFoldDB" id="A0A7S4CBF4"/>
<dbReference type="Gene3D" id="1.25.40.10">
    <property type="entry name" value="Tetratricopeptide repeat domain"/>
    <property type="match status" value="1"/>
</dbReference>
<dbReference type="GO" id="GO:0000422">
    <property type="term" value="P:autophagy of mitochondrion"/>
    <property type="evidence" value="ECO:0007669"/>
    <property type="project" value="TreeGrafter"/>
</dbReference>
<name>A0A7S4CBF4_9EUGL</name>
<dbReference type="GO" id="GO:0016559">
    <property type="term" value="P:peroxisome fission"/>
    <property type="evidence" value="ECO:0007669"/>
    <property type="project" value="TreeGrafter"/>
</dbReference>
<dbReference type="SUPFAM" id="SSF48452">
    <property type="entry name" value="TPR-like"/>
    <property type="match status" value="1"/>
</dbReference>
<dbReference type="InterPro" id="IPR016543">
    <property type="entry name" value="Fis1"/>
</dbReference>
<dbReference type="InterPro" id="IPR028061">
    <property type="entry name" value="Fis1_TPR_C"/>
</dbReference>
<dbReference type="GO" id="GO:0000266">
    <property type="term" value="P:mitochondrial fission"/>
    <property type="evidence" value="ECO:0007669"/>
    <property type="project" value="InterPro"/>
</dbReference>
<dbReference type="PANTHER" id="PTHR13247:SF0">
    <property type="entry name" value="MITOCHONDRIAL FISSION 1 PROTEIN"/>
    <property type="match status" value="1"/>
</dbReference>
<feature type="transmembrane region" description="Helical" evidence="1">
    <location>
        <begin position="139"/>
        <end position="159"/>
    </location>
</feature>
<dbReference type="InterPro" id="IPR011990">
    <property type="entry name" value="TPR-like_helical_dom_sf"/>
</dbReference>
<dbReference type="EMBL" id="HBJA01011117">
    <property type="protein sequence ID" value="CAE0792385.1"/>
    <property type="molecule type" value="Transcribed_RNA"/>
</dbReference>
<keyword evidence="1" id="KW-1133">Transmembrane helix</keyword>
<sequence>MSLATETDVQELAEMTAMQLEQEKNMDFSDAIQQCKDKWSKDQRVETLFPLACLLIKSQNRKDLVQGIRLLQDIRVQPKTDSQMRFDCGYCIATGQFKLAEYGQAGDTVQELLAVQPDNKQVLALQQLIQNKLQQDGRLGLGIAAGVFAGAVLLGAVLMKGGKK</sequence>
<dbReference type="Pfam" id="PF14853">
    <property type="entry name" value="Fis1_TPR_C"/>
    <property type="match status" value="1"/>
</dbReference>
<reference evidence="2" key="1">
    <citation type="submission" date="2021-01" db="EMBL/GenBank/DDBJ databases">
        <authorList>
            <person name="Corre E."/>
            <person name="Pelletier E."/>
            <person name="Niang G."/>
            <person name="Scheremetjew M."/>
            <person name="Finn R."/>
            <person name="Kale V."/>
            <person name="Holt S."/>
            <person name="Cochrane G."/>
            <person name="Meng A."/>
            <person name="Brown T."/>
            <person name="Cohen L."/>
        </authorList>
    </citation>
    <scope>NUCLEOTIDE SEQUENCE</scope>
    <source>
        <strain evidence="2">CCMP1594</strain>
    </source>
</reference>
<protein>
    <recommendedName>
        <fullName evidence="3">Mitochondrial fission 1 protein</fullName>
    </recommendedName>
</protein>
<keyword evidence="1" id="KW-0472">Membrane</keyword>
<dbReference type="PANTHER" id="PTHR13247">
    <property type="entry name" value="TETRATRICOPEPTIDE REPEAT PROTEIN 11 TPR REPEAT PROTEIN 11"/>
    <property type="match status" value="1"/>
</dbReference>
<proteinExistence type="predicted"/>
<organism evidence="2">
    <name type="scientific">Eutreptiella gymnastica</name>
    <dbReference type="NCBI Taxonomy" id="73025"/>
    <lineage>
        <taxon>Eukaryota</taxon>
        <taxon>Discoba</taxon>
        <taxon>Euglenozoa</taxon>
        <taxon>Euglenida</taxon>
        <taxon>Spirocuta</taxon>
        <taxon>Euglenophyceae</taxon>
        <taxon>Eutreptiales</taxon>
        <taxon>Eutreptiaceae</taxon>
        <taxon>Eutreptiella</taxon>
    </lineage>
</organism>
<keyword evidence="1" id="KW-0812">Transmembrane</keyword>
<evidence type="ECO:0000313" key="2">
    <source>
        <dbReference type="EMBL" id="CAE0792385.1"/>
    </source>
</evidence>
<gene>
    <name evidence="2" type="ORF">EGYM00163_LOCUS3501</name>
</gene>
<dbReference type="GO" id="GO:0005778">
    <property type="term" value="C:peroxisomal membrane"/>
    <property type="evidence" value="ECO:0007669"/>
    <property type="project" value="TreeGrafter"/>
</dbReference>
<dbReference type="GO" id="GO:0005741">
    <property type="term" value="C:mitochondrial outer membrane"/>
    <property type="evidence" value="ECO:0007669"/>
    <property type="project" value="TreeGrafter"/>
</dbReference>
<evidence type="ECO:0008006" key="3">
    <source>
        <dbReference type="Google" id="ProtNLM"/>
    </source>
</evidence>
<evidence type="ECO:0000256" key="1">
    <source>
        <dbReference type="SAM" id="Phobius"/>
    </source>
</evidence>